<proteinExistence type="inferred from homology"/>
<sequence length="300" mass="32242">MRQINPKTAILNFGSLNLDCVYRVPHIVRPGETLAARTANTFAGGKGLNQSIALARAEANVCHAGKIGADGKLLRDTLAQHHVGLDSLYEDSEASGRAIIQIEDQSGQNAIILEPGANFRLTREEINLALDQFSPGEWLLLQNEINDIPFIMEAAHRRRFHIAINTAPCDERVREYPLELADIIFANECEAATLSGVESPEQAAAILARRYPRIEFILTLGSAGALYVGPDGWQHQAALQVPVVDTTAAGDCFIGFYLGSMLAGNPPSQCLIHATRAAAIAIGRPGAAVSIPAAEEVFGR</sequence>
<keyword evidence="1" id="KW-0808">Transferase</keyword>
<evidence type="ECO:0000256" key="1">
    <source>
        <dbReference type="ARBA" id="ARBA00022679"/>
    </source>
</evidence>
<dbReference type="HAMAP" id="MF_01987">
    <property type="entry name" value="Ribokinase"/>
    <property type="match status" value="1"/>
</dbReference>
<evidence type="ECO:0000256" key="5">
    <source>
        <dbReference type="ARBA" id="ARBA00022840"/>
    </source>
</evidence>
<evidence type="ECO:0000256" key="6">
    <source>
        <dbReference type="ARBA" id="ARBA00022842"/>
    </source>
</evidence>
<protein>
    <submittedName>
        <fullName evidence="10">Bifunctional ribokinase/ribose-5-phosphate isomerase A</fullName>
    </submittedName>
</protein>
<accession>A0A645AJ13</accession>
<dbReference type="PRINTS" id="PR00990">
    <property type="entry name" value="RIBOKINASE"/>
</dbReference>
<evidence type="ECO:0000313" key="10">
    <source>
        <dbReference type="EMBL" id="MPM52926.1"/>
    </source>
</evidence>
<keyword evidence="6" id="KW-0460">Magnesium</keyword>
<evidence type="ECO:0000256" key="3">
    <source>
        <dbReference type="ARBA" id="ARBA00022741"/>
    </source>
</evidence>
<comment type="caution">
    <text evidence="10">The sequence shown here is derived from an EMBL/GenBank/DDBJ whole genome shotgun (WGS) entry which is preliminary data.</text>
</comment>
<keyword evidence="3" id="KW-0547">Nucleotide-binding</keyword>
<dbReference type="PANTHER" id="PTHR10584">
    <property type="entry name" value="SUGAR KINASE"/>
    <property type="match status" value="1"/>
</dbReference>
<evidence type="ECO:0000259" key="9">
    <source>
        <dbReference type="Pfam" id="PF00294"/>
    </source>
</evidence>
<dbReference type="GO" id="GO:0004747">
    <property type="term" value="F:ribokinase activity"/>
    <property type="evidence" value="ECO:0007669"/>
    <property type="project" value="InterPro"/>
</dbReference>
<keyword evidence="5" id="KW-0067">ATP-binding</keyword>
<evidence type="ECO:0000256" key="2">
    <source>
        <dbReference type="ARBA" id="ARBA00022723"/>
    </source>
</evidence>
<evidence type="ECO:0000256" key="8">
    <source>
        <dbReference type="ARBA" id="ARBA00023277"/>
    </source>
</evidence>
<organism evidence="10">
    <name type="scientific">bioreactor metagenome</name>
    <dbReference type="NCBI Taxonomy" id="1076179"/>
    <lineage>
        <taxon>unclassified sequences</taxon>
        <taxon>metagenomes</taxon>
        <taxon>ecological metagenomes</taxon>
    </lineage>
</organism>
<dbReference type="GO" id="GO:0006014">
    <property type="term" value="P:D-ribose metabolic process"/>
    <property type="evidence" value="ECO:0007669"/>
    <property type="project" value="InterPro"/>
</dbReference>
<dbReference type="InterPro" id="IPR002139">
    <property type="entry name" value="Ribo/fructo_kinase"/>
</dbReference>
<feature type="domain" description="Carbohydrate kinase PfkB" evidence="9">
    <location>
        <begin position="10"/>
        <end position="293"/>
    </location>
</feature>
<evidence type="ECO:0000256" key="4">
    <source>
        <dbReference type="ARBA" id="ARBA00022777"/>
    </source>
</evidence>
<dbReference type="GO" id="GO:0005524">
    <property type="term" value="F:ATP binding"/>
    <property type="evidence" value="ECO:0007669"/>
    <property type="project" value="UniProtKB-KW"/>
</dbReference>
<dbReference type="EMBL" id="VSSQ01014092">
    <property type="protein sequence ID" value="MPM52926.1"/>
    <property type="molecule type" value="Genomic_DNA"/>
</dbReference>
<dbReference type="GO" id="GO:0016853">
    <property type="term" value="F:isomerase activity"/>
    <property type="evidence" value="ECO:0007669"/>
    <property type="project" value="UniProtKB-KW"/>
</dbReference>
<dbReference type="Gene3D" id="3.40.1190.20">
    <property type="match status" value="1"/>
</dbReference>
<gene>
    <name evidence="10" type="ORF">SDC9_99690</name>
</gene>
<dbReference type="PANTHER" id="PTHR10584:SF166">
    <property type="entry name" value="RIBOKINASE"/>
    <property type="match status" value="1"/>
</dbReference>
<evidence type="ECO:0000256" key="7">
    <source>
        <dbReference type="ARBA" id="ARBA00022958"/>
    </source>
</evidence>
<dbReference type="AlphaFoldDB" id="A0A645AJ13"/>
<dbReference type="InterPro" id="IPR011611">
    <property type="entry name" value="PfkB_dom"/>
</dbReference>
<dbReference type="Pfam" id="PF00294">
    <property type="entry name" value="PfkB"/>
    <property type="match status" value="1"/>
</dbReference>
<reference evidence="10" key="1">
    <citation type="submission" date="2019-08" db="EMBL/GenBank/DDBJ databases">
        <authorList>
            <person name="Kucharzyk K."/>
            <person name="Murdoch R.W."/>
            <person name="Higgins S."/>
            <person name="Loffler F."/>
        </authorList>
    </citation>
    <scope>NUCLEOTIDE SEQUENCE</scope>
</reference>
<dbReference type="InterPro" id="IPR011877">
    <property type="entry name" value="Ribokinase"/>
</dbReference>
<name>A0A645AJ13_9ZZZZ</name>
<keyword evidence="8" id="KW-0119">Carbohydrate metabolism</keyword>
<dbReference type="SUPFAM" id="SSF53613">
    <property type="entry name" value="Ribokinase-like"/>
    <property type="match status" value="1"/>
</dbReference>
<keyword evidence="7" id="KW-0630">Potassium</keyword>
<dbReference type="CDD" id="cd01174">
    <property type="entry name" value="ribokinase"/>
    <property type="match status" value="1"/>
</dbReference>
<keyword evidence="10" id="KW-0413">Isomerase</keyword>
<dbReference type="GO" id="GO:0046872">
    <property type="term" value="F:metal ion binding"/>
    <property type="evidence" value="ECO:0007669"/>
    <property type="project" value="UniProtKB-KW"/>
</dbReference>
<keyword evidence="4 10" id="KW-0418">Kinase</keyword>
<keyword evidence="2" id="KW-0479">Metal-binding</keyword>
<dbReference type="InterPro" id="IPR029056">
    <property type="entry name" value="Ribokinase-like"/>
</dbReference>